<name>A0A8J3VC04_9ACTN</name>
<organism evidence="1 2">
    <name type="scientific">Planotetraspora kaengkrachanensis</name>
    <dbReference type="NCBI Taxonomy" id="575193"/>
    <lineage>
        <taxon>Bacteria</taxon>
        <taxon>Bacillati</taxon>
        <taxon>Actinomycetota</taxon>
        <taxon>Actinomycetes</taxon>
        <taxon>Streptosporangiales</taxon>
        <taxon>Streptosporangiaceae</taxon>
        <taxon>Planotetraspora</taxon>
    </lineage>
</organism>
<dbReference type="EMBL" id="BONV01000047">
    <property type="protein sequence ID" value="GIG84044.1"/>
    <property type="molecule type" value="Genomic_DNA"/>
</dbReference>
<dbReference type="InterPro" id="IPR037883">
    <property type="entry name" value="Knr4/Smi1-like_sf"/>
</dbReference>
<dbReference type="Pfam" id="PF14568">
    <property type="entry name" value="SUKH_6"/>
    <property type="match status" value="1"/>
</dbReference>
<dbReference type="SUPFAM" id="SSF160631">
    <property type="entry name" value="SMI1/KNR4-like"/>
    <property type="match status" value="2"/>
</dbReference>
<protein>
    <recommendedName>
        <fullName evidence="3">Knr4/Smi1-like domain-containing protein</fullName>
    </recommendedName>
</protein>
<accession>A0A8J3VC04</accession>
<dbReference type="AlphaFoldDB" id="A0A8J3VC04"/>
<keyword evidence="2" id="KW-1185">Reference proteome</keyword>
<gene>
    <name evidence="1" type="ORF">Pka01_71710</name>
</gene>
<reference evidence="1 2" key="1">
    <citation type="submission" date="2021-01" db="EMBL/GenBank/DDBJ databases">
        <title>Whole genome shotgun sequence of Planotetraspora kaengkrachanensis NBRC 104272.</title>
        <authorList>
            <person name="Komaki H."/>
            <person name="Tamura T."/>
        </authorList>
    </citation>
    <scope>NUCLEOTIDE SEQUENCE [LARGE SCALE GENOMIC DNA]</scope>
    <source>
        <strain evidence="1 2">NBRC 104272</strain>
    </source>
</reference>
<proteinExistence type="predicted"/>
<evidence type="ECO:0000313" key="2">
    <source>
        <dbReference type="Proteomes" id="UP000630097"/>
    </source>
</evidence>
<dbReference type="Proteomes" id="UP000630097">
    <property type="component" value="Unassembled WGS sequence"/>
</dbReference>
<evidence type="ECO:0008006" key="3">
    <source>
        <dbReference type="Google" id="ProtNLM"/>
    </source>
</evidence>
<comment type="caution">
    <text evidence="1">The sequence shown here is derived from an EMBL/GenBank/DDBJ whole genome shotgun (WGS) entry which is preliminary data.</text>
</comment>
<sequence>MANSPVMDANAHLGLLSRVEADPIEVDWEVVESHVGIALPSDYKALAAYGPLDIGDFVWLYTPCVQEYEFNRLGAFDYVGWLQETHRHCRIAARDVPPHAPPPFHPLEGGLLAWGSTRRSSYLFWDTSASEDPDRWPVVVFEQDSALKGENPWLTLDTPLLETLTLILSEGIRLPSGQMLGPLPPTARRTAFLRAATPWTPAEKSPERVPENERRAALTEGAGLAALRLLAPPPEDPYLGELTWEEVFAALGTRLPSEYVELMDVYGTGCFSSWMRFVAPLRGDRYGLIQTASVVSDGYRDLRESFPENYPLAAWPEPGGFLAFANSIDGDELGWLTQGDPDQWPVIVYPRHADQGSPLPGTLTETLLDWMRGRLEEAGFAALDPDDDPLEFLGFVPNTADDFAELERELREWQSRFTADTPEPPAQGTA</sequence>
<evidence type="ECO:0000313" key="1">
    <source>
        <dbReference type="EMBL" id="GIG84044.1"/>
    </source>
</evidence>